<dbReference type="OrthoDB" id="2278241at2759"/>
<accession>A0A9P6YF49</accession>
<sequence length="269" mass="30062">MVSQWIAAHMASTSLVALFDQRLPFLFPPVRHGLLHSSKPSICSTLFKAFDALLDPSAIAMALKATFGQLYLVSLHLSLTLPLSAASTVDPRPVMIGYDRVNTLMRWISSGAVSLVPFSALHCLPSASRSPLNGANDCFDSLLKSLLIEFIDIQTQMVSSKPFHRVRRTRILRSFSSSSVVRTCPASFWRSFWSQPVPLVARNPWYRLLHRKLPCAALVHKIVPDLCSSFYRLCDQPTIAEDPGHFFVSCPRQISSVNTDMGSLFWLRN</sequence>
<dbReference type="AlphaFoldDB" id="A0A9P6YF49"/>
<dbReference type="EMBL" id="JAANIT010000519">
    <property type="protein sequence ID" value="KAG1546911.1"/>
    <property type="molecule type" value="Genomic_DNA"/>
</dbReference>
<protein>
    <recommendedName>
        <fullName evidence="3">Reverse transcriptase zinc-binding domain-containing protein</fullName>
    </recommendedName>
</protein>
<proteinExistence type="predicted"/>
<name>A0A9P6YF49_RHIOR</name>
<comment type="caution">
    <text evidence="1">The sequence shown here is derived from an EMBL/GenBank/DDBJ whole genome shotgun (WGS) entry which is preliminary data.</text>
</comment>
<evidence type="ECO:0000313" key="1">
    <source>
        <dbReference type="EMBL" id="KAG1546911.1"/>
    </source>
</evidence>
<dbReference type="Proteomes" id="UP000717996">
    <property type="component" value="Unassembled WGS sequence"/>
</dbReference>
<organism evidence="1 2">
    <name type="scientific">Rhizopus oryzae</name>
    <name type="common">Mucormycosis agent</name>
    <name type="synonym">Rhizopus arrhizus var. delemar</name>
    <dbReference type="NCBI Taxonomy" id="64495"/>
    <lineage>
        <taxon>Eukaryota</taxon>
        <taxon>Fungi</taxon>
        <taxon>Fungi incertae sedis</taxon>
        <taxon>Mucoromycota</taxon>
        <taxon>Mucoromycotina</taxon>
        <taxon>Mucoromycetes</taxon>
        <taxon>Mucorales</taxon>
        <taxon>Mucorineae</taxon>
        <taxon>Rhizopodaceae</taxon>
        <taxon>Rhizopus</taxon>
    </lineage>
</organism>
<evidence type="ECO:0008006" key="3">
    <source>
        <dbReference type="Google" id="ProtNLM"/>
    </source>
</evidence>
<reference evidence="1" key="1">
    <citation type="journal article" date="2020" name="Microb. Genom.">
        <title>Genetic diversity of clinical and environmental Mucorales isolates obtained from an investigation of mucormycosis cases among solid organ transplant recipients.</title>
        <authorList>
            <person name="Nguyen M.H."/>
            <person name="Kaul D."/>
            <person name="Muto C."/>
            <person name="Cheng S.J."/>
            <person name="Richter R.A."/>
            <person name="Bruno V.M."/>
            <person name="Liu G."/>
            <person name="Beyhan S."/>
            <person name="Sundermann A.J."/>
            <person name="Mounaud S."/>
            <person name="Pasculle A.W."/>
            <person name="Nierman W.C."/>
            <person name="Driscoll E."/>
            <person name="Cumbie R."/>
            <person name="Clancy C.J."/>
            <person name="Dupont C.L."/>
        </authorList>
    </citation>
    <scope>NUCLEOTIDE SEQUENCE</scope>
    <source>
        <strain evidence="1">GL16</strain>
    </source>
</reference>
<evidence type="ECO:0000313" key="2">
    <source>
        <dbReference type="Proteomes" id="UP000717996"/>
    </source>
</evidence>
<gene>
    <name evidence="1" type="ORF">G6F51_004585</name>
</gene>